<keyword evidence="5 18" id="KW-0812">Transmembrane</keyword>
<dbReference type="InterPro" id="IPR049680">
    <property type="entry name" value="FLVCR1-2_SLC49-like"/>
</dbReference>
<feature type="transmembrane region" description="Helical" evidence="18">
    <location>
        <begin position="108"/>
        <end position="130"/>
    </location>
</feature>
<keyword evidence="10" id="KW-0325">Glycoprotein</keyword>
<feature type="domain" description="Major facilitator superfamily (MFS) profile" evidence="19">
    <location>
        <begin position="18"/>
        <end position="421"/>
    </location>
</feature>
<feature type="transmembrane region" description="Helical" evidence="18">
    <location>
        <begin position="277"/>
        <end position="296"/>
    </location>
</feature>
<keyword evidence="4" id="KW-0597">Phosphoprotein</keyword>
<dbReference type="GO" id="GO:0043249">
    <property type="term" value="P:erythrocyte maturation"/>
    <property type="evidence" value="ECO:0007669"/>
    <property type="project" value="UniProtKB-KW"/>
</dbReference>
<evidence type="ECO:0000256" key="14">
    <source>
        <dbReference type="ARBA" id="ARBA00046338"/>
    </source>
</evidence>
<dbReference type="Gene3D" id="1.20.1250.20">
    <property type="entry name" value="MFS general substrate transporter like domains"/>
    <property type="match status" value="1"/>
</dbReference>
<dbReference type="AlphaFoldDB" id="A0AAD8ALC8"/>
<evidence type="ECO:0000256" key="12">
    <source>
        <dbReference type="ARBA" id="ARBA00036811"/>
    </source>
</evidence>
<dbReference type="SUPFAM" id="SSF103473">
    <property type="entry name" value="MFS general substrate transporter"/>
    <property type="match status" value="1"/>
</dbReference>
<feature type="transmembrane region" description="Helical" evidence="18">
    <location>
        <begin position="54"/>
        <end position="76"/>
    </location>
</feature>
<evidence type="ECO:0000313" key="21">
    <source>
        <dbReference type="Proteomes" id="UP001233999"/>
    </source>
</evidence>
<feature type="transmembrane region" description="Helical" evidence="18">
    <location>
        <begin position="331"/>
        <end position="350"/>
    </location>
</feature>
<comment type="subcellular location">
    <subcellularLocation>
        <location evidence="1">Cell membrane</location>
        <topology evidence="1">Multi-pass membrane protein</topology>
    </subcellularLocation>
</comment>
<comment type="caution">
    <text evidence="20">The sequence shown here is derived from an EMBL/GenBank/DDBJ whole genome shotgun (WGS) entry which is preliminary data.</text>
</comment>
<evidence type="ECO:0000256" key="10">
    <source>
        <dbReference type="ARBA" id="ARBA00023180"/>
    </source>
</evidence>
<dbReference type="InterPro" id="IPR020846">
    <property type="entry name" value="MFS_dom"/>
</dbReference>
<dbReference type="CDD" id="cd17398">
    <property type="entry name" value="MFS_FLVCR_like"/>
    <property type="match status" value="1"/>
</dbReference>
<comment type="similarity">
    <text evidence="14">Belongs to the major facilitator superfamily. Feline leukemia virus subgroup C receptor (TC 2.A.1.28.1) family.</text>
</comment>
<evidence type="ECO:0000256" key="9">
    <source>
        <dbReference type="ARBA" id="ARBA00023170"/>
    </source>
</evidence>
<comment type="catalytic activity">
    <reaction evidence="13">
        <text>ethanolamine(in) = ethanolamine(out)</text>
        <dbReference type="Rhea" id="RHEA:32747"/>
        <dbReference type="ChEBI" id="CHEBI:57603"/>
    </reaction>
</comment>
<reference evidence="20" key="2">
    <citation type="submission" date="2023-05" db="EMBL/GenBank/DDBJ databases">
        <authorList>
            <person name="Fouks B."/>
        </authorList>
    </citation>
    <scope>NUCLEOTIDE SEQUENCE</scope>
    <source>
        <strain evidence="20">Stay&amp;Tobe</strain>
        <tissue evidence="20">Testes</tissue>
    </source>
</reference>
<feature type="transmembrane region" description="Helical" evidence="18">
    <location>
        <begin position="142"/>
        <end position="165"/>
    </location>
</feature>
<feature type="transmembrane region" description="Helical" evidence="18">
    <location>
        <begin position="396"/>
        <end position="416"/>
    </location>
</feature>
<feature type="transmembrane region" description="Helical" evidence="18">
    <location>
        <begin position="185"/>
        <end position="204"/>
    </location>
</feature>
<feature type="transmembrane region" description="Helical" evidence="18">
    <location>
        <begin position="83"/>
        <end position="102"/>
    </location>
</feature>
<comment type="function">
    <text evidence="15">Uniporter that mediates the transport of extracellular choline and ethanolamine into cells, thereby playing a key role in phospholipid biosynthesis. Choline and ethanolamine are the precursors of phosphatidylcholine and phosphatidylethanolamine, respectively, the two most abundant phospholipids. Transport is not coupled with proton transport and is exclusively driven by the choline (or ethanolamine) gradient across the plasma membrane. Also acts as a heme b transporter that mediates heme efflux from the cytoplasm to the extracellular compartment.</text>
</comment>
<accession>A0AAD8ALC8</accession>
<dbReference type="GO" id="GO:0020037">
    <property type="term" value="F:heme binding"/>
    <property type="evidence" value="ECO:0007669"/>
    <property type="project" value="TreeGrafter"/>
</dbReference>
<organism evidence="20 21">
    <name type="scientific">Diploptera punctata</name>
    <name type="common">Pacific beetle cockroach</name>
    <dbReference type="NCBI Taxonomy" id="6984"/>
    <lineage>
        <taxon>Eukaryota</taxon>
        <taxon>Metazoa</taxon>
        <taxon>Ecdysozoa</taxon>
        <taxon>Arthropoda</taxon>
        <taxon>Hexapoda</taxon>
        <taxon>Insecta</taxon>
        <taxon>Pterygota</taxon>
        <taxon>Neoptera</taxon>
        <taxon>Polyneoptera</taxon>
        <taxon>Dictyoptera</taxon>
        <taxon>Blattodea</taxon>
        <taxon>Blaberoidea</taxon>
        <taxon>Blaberidae</taxon>
        <taxon>Diplopterinae</taxon>
        <taxon>Diploptera</taxon>
    </lineage>
</organism>
<sequence>MSLEEQAVCKEYRRRWLMLLIFVLCSTTNAMHWLQYSIIANIMMRYYNVSSLAINWTSMIYMACYIPFVFPASWILERKGLRVALLCGASMMTLGSWIKVLSASPDRFYLAFIGQILVGTAQIFILGVPARLAAVWFPARQVSTACSLGVFAANEVGVALGFLIPPIAVGNHEHLADISHDLLKLYYGMAIGPSVVLCLVIFFFQKQPPLPPTVRRFEKGEVTLTYGQSLKALMTNRNFLLLLVSYGINIGVFYVVSTLLNQIVLKARPDAEEDAGRIGLTSVFAGIVGSVTAGIVLDKTHKFKECTLVVYFMGLAGMIAFTFTLTLGHIWILYFAGALLGFFMTGYLGVGYEFAAELTFPIPEGTSSGLLNASSEVFGVLFTLCGGELLDYYGDMATNLTLTALLVAGLAMTLMIKGNELKRQAASQPEQEMFNTRA</sequence>
<evidence type="ECO:0000256" key="3">
    <source>
        <dbReference type="ARBA" id="ARBA00022475"/>
    </source>
</evidence>
<comment type="catalytic activity">
    <reaction evidence="11">
        <text>heme b(in) = heme b(out)</text>
        <dbReference type="Rhea" id="RHEA:75443"/>
        <dbReference type="ChEBI" id="CHEBI:60344"/>
    </reaction>
</comment>
<feature type="transmembrane region" description="Helical" evidence="18">
    <location>
        <begin position="239"/>
        <end position="257"/>
    </location>
</feature>
<keyword evidence="2" id="KW-0813">Transport</keyword>
<gene>
    <name evidence="20" type="ORF">L9F63_000659</name>
</gene>
<evidence type="ECO:0000256" key="7">
    <source>
        <dbReference type="ARBA" id="ARBA00023057"/>
    </source>
</evidence>
<dbReference type="GO" id="GO:0015232">
    <property type="term" value="F:heme transmembrane transporter activity"/>
    <property type="evidence" value="ECO:0007669"/>
    <property type="project" value="UniProtKB-ARBA"/>
</dbReference>
<comment type="catalytic activity">
    <reaction evidence="12">
        <text>choline(out) = choline(in)</text>
        <dbReference type="Rhea" id="RHEA:32751"/>
        <dbReference type="ChEBI" id="CHEBI:15354"/>
    </reaction>
</comment>
<dbReference type="InterPro" id="IPR011701">
    <property type="entry name" value="MFS"/>
</dbReference>
<evidence type="ECO:0000256" key="16">
    <source>
        <dbReference type="ARBA" id="ARBA00068050"/>
    </source>
</evidence>
<evidence type="ECO:0000313" key="20">
    <source>
        <dbReference type="EMBL" id="KAJ9601191.1"/>
    </source>
</evidence>
<dbReference type="PROSITE" id="PS50850">
    <property type="entry name" value="MFS"/>
    <property type="match status" value="1"/>
</dbReference>
<keyword evidence="3" id="KW-1003">Cell membrane</keyword>
<evidence type="ECO:0000256" key="5">
    <source>
        <dbReference type="ARBA" id="ARBA00022692"/>
    </source>
</evidence>
<dbReference type="GO" id="GO:0097037">
    <property type="term" value="P:heme export"/>
    <property type="evidence" value="ECO:0007669"/>
    <property type="project" value="TreeGrafter"/>
</dbReference>
<evidence type="ECO:0000256" key="13">
    <source>
        <dbReference type="ARBA" id="ARBA00045087"/>
    </source>
</evidence>
<feature type="transmembrane region" description="Helical" evidence="18">
    <location>
        <begin position="370"/>
        <end position="390"/>
    </location>
</feature>
<feature type="transmembrane region" description="Helical" evidence="18">
    <location>
        <begin position="16"/>
        <end position="34"/>
    </location>
</feature>
<evidence type="ECO:0000256" key="17">
    <source>
        <dbReference type="ARBA" id="ARBA00080886"/>
    </source>
</evidence>
<evidence type="ECO:0000259" key="19">
    <source>
        <dbReference type="PROSITE" id="PS50850"/>
    </source>
</evidence>
<dbReference type="InterPro" id="IPR036259">
    <property type="entry name" value="MFS_trans_sf"/>
</dbReference>
<keyword evidence="8 18" id="KW-0472">Membrane</keyword>
<keyword evidence="9" id="KW-0675">Receptor</keyword>
<protein>
    <recommendedName>
        <fullName evidence="16">Choline/ethanolamine transporter FLVCR1</fullName>
    </recommendedName>
    <alternativeName>
        <fullName evidence="17">Heme transporter FLVCR1</fullName>
    </alternativeName>
</protein>
<keyword evidence="7" id="KW-0265">Erythrocyte maturation</keyword>
<dbReference type="Pfam" id="PF07690">
    <property type="entry name" value="MFS_1"/>
    <property type="match status" value="1"/>
</dbReference>
<dbReference type="EMBL" id="JASPKZ010000032">
    <property type="protein sequence ID" value="KAJ9601191.1"/>
    <property type="molecule type" value="Genomic_DNA"/>
</dbReference>
<evidence type="ECO:0000256" key="4">
    <source>
        <dbReference type="ARBA" id="ARBA00022553"/>
    </source>
</evidence>
<evidence type="ECO:0000256" key="18">
    <source>
        <dbReference type="SAM" id="Phobius"/>
    </source>
</evidence>
<reference evidence="20" key="1">
    <citation type="journal article" date="2023" name="IScience">
        <title>Live-bearing cockroach genome reveals convergent evolutionary mechanisms linked to viviparity in insects and beyond.</title>
        <authorList>
            <person name="Fouks B."/>
            <person name="Harrison M.C."/>
            <person name="Mikhailova A.A."/>
            <person name="Marchal E."/>
            <person name="English S."/>
            <person name="Carruthers M."/>
            <person name="Jennings E.C."/>
            <person name="Chiamaka E.L."/>
            <person name="Frigard R.A."/>
            <person name="Pippel M."/>
            <person name="Attardo G.M."/>
            <person name="Benoit J.B."/>
            <person name="Bornberg-Bauer E."/>
            <person name="Tobe S.S."/>
        </authorList>
    </citation>
    <scope>NUCLEOTIDE SEQUENCE</scope>
    <source>
        <strain evidence="20">Stay&amp;Tobe</strain>
    </source>
</reference>
<dbReference type="GO" id="GO:0031966">
    <property type="term" value="C:mitochondrial membrane"/>
    <property type="evidence" value="ECO:0007669"/>
    <property type="project" value="UniProtKB-ARBA"/>
</dbReference>
<dbReference type="FunFam" id="1.20.1250.20:FF:000184">
    <property type="entry name" value="Feline leukemia virus subgroup C receptor-related protein 1"/>
    <property type="match status" value="1"/>
</dbReference>
<keyword evidence="21" id="KW-1185">Reference proteome</keyword>
<feature type="transmembrane region" description="Helical" evidence="18">
    <location>
        <begin position="308"/>
        <end position="325"/>
    </location>
</feature>
<dbReference type="GO" id="GO:0005886">
    <property type="term" value="C:plasma membrane"/>
    <property type="evidence" value="ECO:0007669"/>
    <property type="project" value="UniProtKB-SubCell"/>
</dbReference>
<dbReference type="GO" id="GO:0006783">
    <property type="term" value="P:heme biosynthetic process"/>
    <property type="evidence" value="ECO:0007669"/>
    <property type="project" value="UniProtKB-ARBA"/>
</dbReference>
<name>A0AAD8ALC8_DIPPU</name>
<dbReference type="Proteomes" id="UP001233999">
    <property type="component" value="Unassembled WGS sequence"/>
</dbReference>
<evidence type="ECO:0000256" key="8">
    <source>
        <dbReference type="ARBA" id="ARBA00023136"/>
    </source>
</evidence>
<proteinExistence type="inferred from homology"/>
<dbReference type="PANTHER" id="PTHR10924">
    <property type="entry name" value="MAJOR FACILITATOR SUPERFAMILY PROTEIN-RELATED"/>
    <property type="match status" value="1"/>
</dbReference>
<evidence type="ECO:0000256" key="15">
    <source>
        <dbReference type="ARBA" id="ARBA00060240"/>
    </source>
</evidence>
<dbReference type="PANTHER" id="PTHR10924:SF4">
    <property type="entry name" value="GH15861P"/>
    <property type="match status" value="1"/>
</dbReference>
<keyword evidence="6 18" id="KW-1133">Transmembrane helix</keyword>
<evidence type="ECO:0000256" key="6">
    <source>
        <dbReference type="ARBA" id="ARBA00022989"/>
    </source>
</evidence>
<evidence type="ECO:0000256" key="1">
    <source>
        <dbReference type="ARBA" id="ARBA00004651"/>
    </source>
</evidence>
<evidence type="ECO:0000256" key="2">
    <source>
        <dbReference type="ARBA" id="ARBA00022448"/>
    </source>
</evidence>
<evidence type="ECO:0000256" key="11">
    <source>
        <dbReference type="ARBA" id="ARBA00035075"/>
    </source>
</evidence>